<organism evidence="1 2">
    <name type="scientific">Chaenocephalus aceratus</name>
    <name type="common">Blackfin icefish</name>
    <name type="synonym">Chaenichthys aceratus</name>
    <dbReference type="NCBI Taxonomy" id="36190"/>
    <lineage>
        <taxon>Eukaryota</taxon>
        <taxon>Metazoa</taxon>
        <taxon>Chordata</taxon>
        <taxon>Craniata</taxon>
        <taxon>Vertebrata</taxon>
        <taxon>Euteleostomi</taxon>
        <taxon>Actinopterygii</taxon>
        <taxon>Neopterygii</taxon>
        <taxon>Teleostei</taxon>
        <taxon>Neoteleostei</taxon>
        <taxon>Acanthomorphata</taxon>
        <taxon>Eupercaria</taxon>
        <taxon>Perciformes</taxon>
        <taxon>Notothenioidei</taxon>
        <taxon>Channichthyidae</taxon>
        <taxon>Chaenocephalus</taxon>
    </lineage>
</organism>
<accession>A0ACB9WIQ2</accession>
<name>A0ACB9WIQ2_CHAAC</name>
<feature type="non-terminal residue" evidence="1">
    <location>
        <position position="1084"/>
    </location>
</feature>
<evidence type="ECO:0000313" key="2">
    <source>
        <dbReference type="Proteomes" id="UP001057452"/>
    </source>
</evidence>
<evidence type="ECO:0000313" key="1">
    <source>
        <dbReference type="EMBL" id="KAI4813154.1"/>
    </source>
</evidence>
<sequence>MSFHCATSENMAALLRSARLLKCSPLGLLQISGTKRTGPPFRLLFSGPLGARGTGVCSRHISPVSGNASSRVWLYTAGCVRNYALATEQKDEPGVTMRSNQAQQFDWALAKLDSSVRRTGRITETQLTRIFQDICKTGYSSGNQALLLLRSCGSLLSEVPLEQRTELAHRVWEKLQELGAVYDVSHYNALLKVYLQNEFKFTPTDFLAKMDAANVQPNRVTYQRLIAAYCQNGDIEGASTILGFMKSKDLPITEAVFNSLVTGHAQAGDIESAKSILTVMKGAGIEPGPDTYVALLNAYAEKGDLDNLKKTIEAAESAECSLMDRDLMPVIFTLAKAGHEEHIPHMVERLRHERGYVPDAMNLCLSLITQGLEDTAFYILKNFPNLQSDDYKNEANLGNFFLRHCVNIDMSLEKICSFCKELQESKLHAAPISFTLCVALETKKTAIALALMKMLKELDLPIRPHYFWPLLIHHVKGKNTAGVVEVLIGMQDLKIEPDSETLSHYVFPAFADIEEARRILKDAGLSLAPEGFFNSKIRSLAVYNLAELHTLLSDPSCPATELSVFRGSLIFGFKKSSDVESMVKITELLSKDQRFSKEGTTASDTSSYFLYSFIDSMSEGEVHANEDKLRKYFNQLKDQNISVTLNIFRGIRNLLQSYEAQELIKGAEGRVYALEKKLAKRKAENQPFGNILKQTIQSLVADENLVRALELKQEHEDEMVTPAYASLIGLCCRHDNVEEALNLKREMTRKDSSVKLDGTKYIALVQCLAKNDRIEEAVDFLKEMKEKEVVLNDKHITLFFHMLFSLATKGGAPTVQRLQDSMFTLGLVKPNSNLLSPLVSAYIESEDLSGALEAAIDCQKRYNHMPSIHRIVVALVEKGDTDLLQKAMDFVSQERGGDGDATGRYREAHPWAEGKGCAHTVIEPLEQMVDMTDKLFECDRDEMYSYLLRQYEATNEWKKAEGLWTKMQEENVIPRERTLLMLAKILKNNGQEVPFDVPETWYQEEAPPAKKRAAPKVEEGPRSQGTSFQSPIIALCKNNKAQEALKICKEANDNGLAFNAIRYDYLIRSLLAEGSLNDAMAVKD</sequence>
<keyword evidence="2" id="KW-1185">Reference proteome</keyword>
<dbReference type="EMBL" id="CM043806">
    <property type="protein sequence ID" value="KAI4813154.1"/>
    <property type="molecule type" value="Genomic_DNA"/>
</dbReference>
<gene>
    <name evidence="1" type="ORF">KUCAC02_024502</name>
</gene>
<protein>
    <submittedName>
        <fullName evidence="1">Uncharacterized protein</fullName>
    </submittedName>
</protein>
<dbReference type="Proteomes" id="UP001057452">
    <property type="component" value="Chromosome 22"/>
</dbReference>
<reference evidence="1" key="1">
    <citation type="submission" date="2022-05" db="EMBL/GenBank/DDBJ databases">
        <title>Chromosome-level genome of Chaenocephalus aceratus.</title>
        <authorList>
            <person name="Park H."/>
        </authorList>
    </citation>
    <scope>NUCLEOTIDE SEQUENCE</scope>
    <source>
        <strain evidence="1">KU_202001</strain>
    </source>
</reference>
<comment type="caution">
    <text evidence="1">The sequence shown here is derived from an EMBL/GenBank/DDBJ whole genome shotgun (WGS) entry which is preliminary data.</text>
</comment>
<proteinExistence type="predicted"/>